<sequence>MENQHIFLPAFPIKASHRFKSHSRKNSDNQSKAKDITKYSNLTTKHSNFQESLNMLKIPEKICRDLCILKNHQVSNSGIISYRNQNNFCEMNALIMTPIRLTNVEICLPEYSDLGSPKVKPRKILTSNNKKRLLENKYYTRSLGNVPAEIIATGYSSRVSSARPRLVGIRKSDRFLMSKSEHFSHVLIRNGTSRESNLSPRKAPEQNRVNECESVSPNNYSPVYINNFEI</sequence>
<dbReference type="EMBL" id="MPUH01000155">
    <property type="protein sequence ID" value="OMJ88276.1"/>
    <property type="molecule type" value="Genomic_DNA"/>
</dbReference>
<protein>
    <submittedName>
        <fullName evidence="2">Uncharacterized protein</fullName>
    </submittedName>
</protein>
<accession>A0A1R2CH43</accession>
<evidence type="ECO:0000313" key="2">
    <source>
        <dbReference type="EMBL" id="OMJ88276.1"/>
    </source>
</evidence>
<feature type="region of interest" description="Disordered" evidence="1">
    <location>
        <begin position="193"/>
        <end position="214"/>
    </location>
</feature>
<gene>
    <name evidence="2" type="ORF">SteCoe_9864</name>
</gene>
<feature type="compositionally biased region" description="Basic and acidic residues" evidence="1">
    <location>
        <begin position="202"/>
        <end position="211"/>
    </location>
</feature>
<keyword evidence="3" id="KW-1185">Reference proteome</keyword>
<dbReference type="AlphaFoldDB" id="A0A1R2CH43"/>
<dbReference type="Proteomes" id="UP000187209">
    <property type="component" value="Unassembled WGS sequence"/>
</dbReference>
<proteinExistence type="predicted"/>
<organism evidence="2 3">
    <name type="scientific">Stentor coeruleus</name>
    <dbReference type="NCBI Taxonomy" id="5963"/>
    <lineage>
        <taxon>Eukaryota</taxon>
        <taxon>Sar</taxon>
        <taxon>Alveolata</taxon>
        <taxon>Ciliophora</taxon>
        <taxon>Postciliodesmatophora</taxon>
        <taxon>Heterotrichea</taxon>
        <taxon>Heterotrichida</taxon>
        <taxon>Stentoridae</taxon>
        <taxon>Stentor</taxon>
    </lineage>
</organism>
<feature type="compositionally biased region" description="Basic and acidic residues" evidence="1">
    <location>
        <begin position="25"/>
        <end position="37"/>
    </location>
</feature>
<evidence type="ECO:0000256" key="1">
    <source>
        <dbReference type="SAM" id="MobiDB-lite"/>
    </source>
</evidence>
<name>A0A1R2CH43_9CILI</name>
<reference evidence="2 3" key="1">
    <citation type="submission" date="2016-11" db="EMBL/GenBank/DDBJ databases">
        <title>The macronuclear genome of Stentor coeruleus: a giant cell with tiny introns.</title>
        <authorList>
            <person name="Slabodnick M."/>
            <person name="Ruby J.G."/>
            <person name="Reiff S.B."/>
            <person name="Swart E.C."/>
            <person name="Gosai S."/>
            <person name="Prabakaran S."/>
            <person name="Witkowska E."/>
            <person name="Larue G.E."/>
            <person name="Fisher S."/>
            <person name="Freeman R.M."/>
            <person name="Gunawardena J."/>
            <person name="Chu W."/>
            <person name="Stover N.A."/>
            <person name="Gregory B.D."/>
            <person name="Nowacki M."/>
            <person name="Derisi J."/>
            <person name="Roy S.W."/>
            <person name="Marshall W.F."/>
            <person name="Sood P."/>
        </authorList>
    </citation>
    <scope>NUCLEOTIDE SEQUENCE [LARGE SCALE GENOMIC DNA]</scope>
    <source>
        <strain evidence="2">WM001</strain>
    </source>
</reference>
<feature type="region of interest" description="Disordered" evidence="1">
    <location>
        <begin position="18"/>
        <end position="39"/>
    </location>
</feature>
<comment type="caution">
    <text evidence="2">The sequence shown here is derived from an EMBL/GenBank/DDBJ whole genome shotgun (WGS) entry which is preliminary data.</text>
</comment>
<evidence type="ECO:0000313" key="3">
    <source>
        <dbReference type="Proteomes" id="UP000187209"/>
    </source>
</evidence>